<proteinExistence type="predicted"/>
<dbReference type="PROSITE" id="PS50943">
    <property type="entry name" value="HTH_CROC1"/>
    <property type="match status" value="1"/>
</dbReference>
<name>A0A5R8LSD2_LACZE</name>
<organism evidence="3 4">
    <name type="scientific">Lacticaseibacillus zeae</name>
    <name type="common">Lactobacillus zeae</name>
    <dbReference type="NCBI Taxonomy" id="57037"/>
    <lineage>
        <taxon>Bacteria</taxon>
        <taxon>Bacillati</taxon>
        <taxon>Bacillota</taxon>
        <taxon>Bacilli</taxon>
        <taxon>Lactobacillales</taxon>
        <taxon>Lactobacillaceae</taxon>
        <taxon>Lacticaseibacillus</taxon>
    </lineage>
</organism>
<dbReference type="InterPro" id="IPR001387">
    <property type="entry name" value="Cro/C1-type_HTH"/>
</dbReference>
<dbReference type="PANTHER" id="PTHR46797:SF1">
    <property type="entry name" value="METHYLPHOSPHONATE SYNTHASE"/>
    <property type="match status" value="1"/>
</dbReference>
<feature type="domain" description="HTH cro/C1-type" evidence="2">
    <location>
        <begin position="9"/>
        <end position="64"/>
    </location>
</feature>
<reference evidence="3 4" key="1">
    <citation type="submission" date="2019-05" db="EMBL/GenBank/DDBJ databases">
        <title>Genome-based reclassification of Lactobacillus casei as Lactobacillus casei subsp. casei. subsp.nov., description of Lactobacillus casei subsp. zeae subsp. nov., and emended description of Lactobacillus casei.</title>
        <authorList>
            <person name="Huang C.-H."/>
        </authorList>
    </citation>
    <scope>NUCLEOTIDE SEQUENCE [LARGE SCALE GENOMIC DNA]</scope>
    <source>
        <strain evidence="3 4">CRBIP24.44</strain>
    </source>
</reference>
<sequence length="107" mass="11970">MIESVGKTIHLHRVAQKLTIAKLAERADVSDSFISRIELGTVRDTHVSKLNKVAKALNLSLADLFSQTDNDPYTTELISKLEALPKDKRTITSKTILDLIALFDDHR</sequence>
<dbReference type="SUPFAM" id="SSF47413">
    <property type="entry name" value="lambda repressor-like DNA-binding domains"/>
    <property type="match status" value="1"/>
</dbReference>
<protein>
    <submittedName>
        <fullName evidence="3">Helix-turn-helix transcriptional regulator</fullName>
    </submittedName>
</protein>
<dbReference type="PANTHER" id="PTHR46797">
    <property type="entry name" value="HTH-TYPE TRANSCRIPTIONAL REGULATOR"/>
    <property type="match status" value="1"/>
</dbReference>
<dbReference type="GO" id="GO:0003700">
    <property type="term" value="F:DNA-binding transcription factor activity"/>
    <property type="evidence" value="ECO:0007669"/>
    <property type="project" value="TreeGrafter"/>
</dbReference>
<evidence type="ECO:0000313" key="3">
    <source>
        <dbReference type="EMBL" id="TLF40169.1"/>
    </source>
</evidence>
<dbReference type="RefSeq" id="WP_138130501.1">
    <property type="nucleotide sequence ID" value="NZ_VBWO01000004.1"/>
</dbReference>
<dbReference type="Proteomes" id="UP000309885">
    <property type="component" value="Unassembled WGS sequence"/>
</dbReference>
<dbReference type="GO" id="GO:0005829">
    <property type="term" value="C:cytosol"/>
    <property type="evidence" value="ECO:0007669"/>
    <property type="project" value="TreeGrafter"/>
</dbReference>
<dbReference type="AlphaFoldDB" id="A0A5R8LSD2"/>
<dbReference type="Gene3D" id="1.10.260.40">
    <property type="entry name" value="lambda repressor-like DNA-binding domains"/>
    <property type="match status" value="1"/>
</dbReference>
<dbReference type="CDD" id="cd00093">
    <property type="entry name" value="HTH_XRE"/>
    <property type="match status" value="1"/>
</dbReference>
<dbReference type="InterPro" id="IPR010982">
    <property type="entry name" value="Lambda_DNA-bd_dom_sf"/>
</dbReference>
<evidence type="ECO:0000313" key="4">
    <source>
        <dbReference type="Proteomes" id="UP000309885"/>
    </source>
</evidence>
<dbReference type="GO" id="GO:0003677">
    <property type="term" value="F:DNA binding"/>
    <property type="evidence" value="ECO:0007669"/>
    <property type="project" value="UniProtKB-KW"/>
</dbReference>
<comment type="caution">
    <text evidence="3">The sequence shown here is derived from an EMBL/GenBank/DDBJ whole genome shotgun (WGS) entry which is preliminary data.</text>
</comment>
<evidence type="ECO:0000259" key="2">
    <source>
        <dbReference type="PROSITE" id="PS50943"/>
    </source>
</evidence>
<gene>
    <name evidence="3" type="ORF">FEI15_05975</name>
</gene>
<dbReference type="Pfam" id="PF01381">
    <property type="entry name" value="HTH_3"/>
    <property type="match status" value="1"/>
</dbReference>
<evidence type="ECO:0000256" key="1">
    <source>
        <dbReference type="ARBA" id="ARBA00023125"/>
    </source>
</evidence>
<dbReference type="SMART" id="SM00530">
    <property type="entry name" value="HTH_XRE"/>
    <property type="match status" value="1"/>
</dbReference>
<keyword evidence="1" id="KW-0238">DNA-binding</keyword>
<accession>A0A5R8LSD2</accession>
<dbReference type="InterPro" id="IPR050807">
    <property type="entry name" value="TransReg_Diox_bact_type"/>
</dbReference>
<dbReference type="EMBL" id="VBWO01000004">
    <property type="protein sequence ID" value="TLF40169.1"/>
    <property type="molecule type" value="Genomic_DNA"/>
</dbReference>